<keyword evidence="2" id="KW-1185">Reference proteome</keyword>
<evidence type="ECO:0000313" key="2">
    <source>
        <dbReference type="Proteomes" id="UP000320300"/>
    </source>
</evidence>
<dbReference type="AlphaFoldDB" id="A0A521FJD3"/>
<sequence>MSDGFRFKCFNFTLKQERLSADSLSYYTLNYIFGVFVVSGGIVLEVSFIAVSVGGVVTAAVSVAVLSDEPDTFFVELHADAANNIEPAKTRLKNAFFIMSSICSA</sequence>
<reference evidence="1 2" key="1">
    <citation type="submission" date="2017-05" db="EMBL/GenBank/DDBJ databases">
        <authorList>
            <person name="Varghese N."/>
            <person name="Submissions S."/>
        </authorList>
    </citation>
    <scope>NUCLEOTIDE SEQUENCE [LARGE SCALE GENOMIC DNA]</scope>
    <source>
        <strain evidence="1 2">DSM 19036</strain>
    </source>
</reference>
<proteinExistence type="predicted"/>
<protein>
    <submittedName>
        <fullName evidence="1">Uncharacterized protein</fullName>
    </submittedName>
</protein>
<organism evidence="1 2">
    <name type="scientific">Pedobacter westerhofensis</name>
    <dbReference type="NCBI Taxonomy" id="425512"/>
    <lineage>
        <taxon>Bacteria</taxon>
        <taxon>Pseudomonadati</taxon>
        <taxon>Bacteroidota</taxon>
        <taxon>Sphingobacteriia</taxon>
        <taxon>Sphingobacteriales</taxon>
        <taxon>Sphingobacteriaceae</taxon>
        <taxon>Pedobacter</taxon>
    </lineage>
</organism>
<dbReference type="EMBL" id="FXTN01000012">
    <property type="protein sequence ID" value="SMO95700.1"/>
    <property type="molecule type" value="Genomic_DNA"/>
</dbReference>
<name>A0A521FJD3_9SPHI</name>
<evidence type="ECO:0000313" key="1">
    <source>
        <dbReference type="EMBL" id="SMO95700.1"/>
    </source>
</evidence>
<gene>
    <name evidence="1" type="ORF">SAMN06265348_112180</name>
</gene>
<dbReference type="Proteomes" id="UP000320300">
    <property type="component" value="Unassembled WGS sequence"/>
</dbReference>
<accession>A0A521FJD3</accession>